<evidence type="ECO:0000313" key="2">
    <source>
        <dbReference type="Proteomes" id="UP000887565"/>
    </source>
</evidence>
<organism evidence="2 3">
    <name type="scientific">Romanomermis culicivorax</name>
    <name type="common">Nematode worm</name>
    <dbReference type="NCBI Taxonomy" id="13658"/>
    <lineage>
        <taxon>Eukaryota</taxon>
        <taxon>Metazoa</taxon>
        <taxon>Ecdysozoa</taxon>
        <taxon>Nematoda</taxon>
        <taxon>Enoplea</taxon>
        <taxon>Dorylaimia</taxon>
        <taxon>Mermithida</taxon>
        <taxon>Mermithoidea</taxon>
        <taxon>Mermithidae</taxon>
        <taxon>Romanomermis</taxon>
    </lineage>
</organism>
<sequence>MRDKLGLNGGLKDSPPPYDERKKLMDLLEYIDCLDEVVNEDWEEDQDYRPSTRKDPFQMSGSN</sequence>
<dbReference type="AlphaFoldDB" id="A0A915HN37"/>
<accession>A0A915HN37</accession>
<dbReference type="WBParaSite" id="nRc.2.0.1.t02767-RA">
    <property type="protein sequence ID" value="nRc.2.0.1.t02767-RA"/>
    <property type="gene ID" value="nRc.2.0.1.g02767"/>
</dbReference>
<keyword evidence="2" id="KW-1185">Reference proteome</keyword>
<proteinExistence type="predicted"/>
<reference evidence="3" key="1">
    <citation type="submission" date="2022-11" db="UniProtKB">
        <authorList>
            <consortium name="WormBaseParasite"/>
        </authorList>
    </citation>
    <scope>IDENTIFICATION</scope>
</reference>
<name>A0A915HN37_ROMCU</name>
<feature type="region of interest" description="Disordered" evidence="1">
    <location>
        <begin position="41"/>
        <end position="63"/>
    </location>
</feature>
<protein>
    <submittedName>
        <fullName evidence="3">Uncharacterized protein</fullName>
    </submittedName>
</protein>
<evidence type="ECO:0000256" key="1">
    <source>
        <dbReference type="SAM" id="MobiDB-lite"/>
    </source>
</evidence>
<dbReference type="Proteomes" id="UP000887565">
    <property type="component" value="Unplaced"/>
</dbReference>
<evidence type="ECO:0000313" key="3">
    <source>
        <dbReference type="WBParaSite" id="nRc.2.0.1.t02767-RA"/>
    </source>
</evidence>
<feature type="compositionally biased region" description="Basic and acidic residues" evidence="1">
    <location>
        <begin position="47"/>
        <end position="56"/>
    </location>
</feature>